<dbReference type="EMBL" id="CP099421">
    <property type="protein sequence ID" value="USW52411.1"/>
    <property type="molecule type" value="Genomic_DNA"/>
</dbReference>
<dbReference type="Proteomes" id="UP001056384">
    <property type="component" value="Chromosome 4"/>
</dbReference>
<gene>
    <name evidence="2" type="ORF">Slin15195_G057300</name>
</gene>
<evidence type="ECO:0000313" key="3">
    <source>
        <dbReference type="Proteomes" id="UP001056384"/>
    </source>
</evidence>
<dbReference type="AlphaFoldDB" id="A0A9Q9EI34"/>
<proteinExistence type="predicted"/>
<name>A0A9Q9EI34_9PEZI</name>
<keyword evidence="3" id="KW-1185">Reference proteome</keyword>
<sequence>MALFVKEIAPRRSKVYQVLPSRWLKLDQHSARSSKNISSGLDNNSKTGTRPPRIGGRYHQ</sequence>
<evidence type="ECO:0000256" key="1">
    <source>
        <dbReference type="SAM" id="MobiDB-lite"/>
    </source>
</evidence>
<protein>
    <submittedName>
        <fullName evidence="2">Uncharacterized protein</fullName>
    </submittedName>
</protein>
<evidence type="ECO:0000313" key="2">
    <source>
        <dbReference type="EMBL" id="USW52411.1"/>
    </source>
</evidence>
<reference evidence="2" key="1">
    <citation type="submission" date="2022-06" db="EMBL/GenBank/DDBJ databases">
        <title>Complete genome sequences of two strains of the flax pathogen Septoria linicola.</title>
        <authorList>
            <person name="Lapalu N."/>
            <person name="Simon A."/>
            <person name="Demenou B."/>
            <person name="Paumier D."/>
            <person name="Guillot M.-P."/>
            <person name="Gout L."/>
            <person name="Valade R."/>
        </authorList>
    </citation>
    <scope>NUCLEOTIDE SEQUENCE</scope>
    <source>
        <strain evidence="2">SE15195</strain>
    </source>
</reference>
<accession>A0A9Q9EI34</accession>
<organism evidence="2 3">
    <name type="scientific">Septoria linicola</name>
    <dbReference type="NCBI Taxonomy" id="215465"/>
    <lineage>
        <taxon>Eukaryota</taxon>
        <taxon>Fungi</taxon>
        <taxon>Dikarya</taxon>
        <taxon>Ascomycota</taxon>
        <taxon>Pezizomycotina</taxon>
        <taxon>Dothideomycetes</taxon>
        <taxon>Dothideomycetidae</taxon>
        <taxon>Mycosphaerellales</taxon>
        <taxon>Mycosphaerellaceae</taxon>
        <taxon>Septoria</taxon>
    </lineage>
</organism>
<feature type="compositionally biased region" description="Polar residues" evidence="1">
    <location>
        <begin position="31"/>
        <end position="48"/>
    </location>
</feature>
<feature type="region of interest" description="Disordered" evidence="1">
    <location>
        <begin position="29"/>
        <end position="60"/>
    </location>
</feature>